<proteinExistence type="predicted"/>
<keyword evidence="1" id="KW-0436">Ligase</keyword>
<dbReference type="EMBL" id="VUNS01000002">
    <property type="protein sequence ID" value="MST95831.1"/>
    <property type="molecule type" value="Genomic_DNA"/>
</dbReference>
<dbReference type="InterPro" id="IPR011761">
    <property type="entry name" value="ATP-grasp"/>
</dbReference>
<evidence type="ECO:0000256" key="2">
    <source>
        <dbReference type="ARBA" id="ARBA00022741"/>
    </source>
</evidence>
<dbReference type="GO" id="GO:0046872">
    <property type="term" value="F:metal ion binding"/>
    <property type="evidence" value="ECO:0007669"/>
    <property type="project" value="InterPro"/>
</dbReference>
<dbReference type="Pfam" id="PF13535">
    <property type="entry name" value="ATP-grasp_4"/>
    <property type="match status" value="1"/>
</dbReference>
<dbReference type="Proteomes" id="UP000435649">
    <property type="component" value="Unassembled WGS sequence"/>
</dbReference>
<evidence type="ECO:0000313" key="6">
    <source>
        <dbReference type="EMBL" id="MST95831.1"/>
    </source>
</evidence>
<evidence type="ECO:0000256" key="4">
    <source>
        <dbReference type="PROSITE-ProRule" id="PRU00409"/>
    </source>
</evidence>
<evidence type="ECO:0000256" key="1">
    <source>
        <dbReference type="ARBA" id="ARBA00022598"/>
    </source>
</evidence>
<comment type="caution">
    <text evidence="6">The sequence shown here is derived from an EMBL/GenBank/DDBJ whole genome shotgun (WGS) entry which is preliminary data.</text>
</comment>
<evidence type="ECO:0000313" key="7">
    <source>
        <dbReference type="Proteomes" id="UP000435649"/>
    </source>
</evidence>
<protein>
    <submittedName>
        <fullName evidence="6">ATP-grasp domain-containing protein</fullName>
    </submittedName>
</protein>
<dbReference type="SUPFAM" id="SSF56059">
    <property type="entry name" value="Glutathione synthetase ATP-binding domain-like"/>
    <property type="match status" value="1"/>
</dbReference>
<dbReference type="PANTHER" id="PTHR43585:SF2">
    <property type="entry name" value="ATP-GRASP ENZYME FSQD"/>
    <property type="match status" value="1"/>
</dbReference>
<dbReference type="PANTHER" id="PTHR43585">
    <property type="entry name" value="FUMIPYRROLE BIOSYNTHESIS PROTEIN C"/>
    <property type="match status" value="1"/>
</dbReference>
<organism evidence="6 7">
    <name type="scientific">Victivallis lenta</name>
    <dbReference type="NCBI Taxonomy" id="2606640"/>
    <lineage>
        <taxon>Bacteria</taxon>
        <taxon>Pseudomonadati</taxon>
        <taxon>Lentisphaerota</taxon>
        <taxon>Lentisphaeria</taxon>
        <taxon>Victivallales</taxon>
        <taxon>Victivallaceae</taxon>
        <taxon>Victivallis</taxon>
    </lineage>
</organism>
<dbReference type="InterPro" id="IPR052032">
    <property type="entry name" value="ATP-dep_AA_Ligase"/>
</dbReference>
<dbReference type="PROSITE" id="PS50975">
    <property type="entry name" value="ATP_GRASP"/>
    <property type="match status" value="1"/>
</dbReference>
<keyword evidence="7" id="KW-1185">Reference proteome</keyword>
<name>A0A844FZI1_9BACT</name>
<dbReference type="GO" id="GO:0005524">
    <property type="term" value="F:ATP binding"/>
    <property type="evidence" value="ECO:0007669"/>
    <property type="project" value="UniProtKB-UniRule"/>
</dbReference>
<dbReference type="GO" id="GO:0016874">
    <property type="term" value="F:ligase activity"/>
    <property type="evidence" value="ECO:0007669"/>
    <property type="project" value="UniProtKB-KW"/>
</dbReference>
<sequence>MGKPIFLLFGGNQLNFGVLNKFQKKGYLVYVIDWNEHPQMTGDRHYRLDVKYAGPIIEALKRDGSWPDVKFGYTSIDLAVPALAEVHRALGLKTISDSGLENSSSKCRMTARWRELGLLNREARQYRHCEDSVFELSKRMDIIIKPDNSASSRGITIITRGTAGDEVRRAFEKAQAEASDRLVTVEEFVVGREYTVEMLGDADGHVSVYAVSRKTHTENAVRNKIAVKLHYNCEPDDLQRKIADYAVRCYKALGFSCSLGHLEILLKPDGTLSPVEIGARSSGCIASDLVDIVSGRDFLKDWFDVLNGGSVPDGLRPQSTRSSMFFFYDLPAGARIVRRCNLLDFTDEAVSSRFWDRSRLTEGYQVPLIGSDNERIGYEILEGPKSLMTVEYIKEAEQKMLEAMVGRQ</sequence>
<dbReference type="Gene3D" id="3.30.470.20">
    <property type="entry name" value="ATP-grasp fold, B domain"/>
    <property type="match status" value="1"/>
</dbReference>
<feature type="domain" description="ATP-grasp" evidence="5">
    <location>
        <begin position="110"/>
        <end position="307"/>
    </location>
</feature>
<dbReference type="AlphaFoldDB" id="A0A844FZI1"/>
<keyword evidence="3 4" id="KW-0067">ATP-binding</keyword>
<evidence type="ECO:0000256" key="3">
    <source>
        <dbReference type="ARBA" id="ARBA00022840"/>
    </source>
</evidence>
<reference evidence="6 7" key="1">
    <citation type="submission" date="2019-08" db="EMBL/GenBank/DDBJ databases">
        <title>In-depth cultivation of the pig gut microbiome towards novel bacterial diversity and tailored functional studies.</title>
        <authorList>
            <person name="Wylensek D."/>
            <person name="Hitch T.C.A."/>
            <person name="Clavel T."/>
        </authorList>
    </citation>
    <scope>NUCLEOTIDE SEQUENCE [LARGE SCALE GENOMIC DNA]</scope>
    <source>
        <strain evidence="6 7">BBE-744-WT-12</strain>
    </source>
</reference>
<keyword evidence="2 4" id="KW-0547">Nucleotide-binding</keyword>
<accession>A0A844FZI1</accession>
<dbReference type="RefSeq" id="WP_106055046.1">
    <property type="nucleotide sequence ID" value="NZ_VUNS01000002.1"/>
</dbReference>
<evidence type="ECO:0000259" key="5">
    <source>
        <dbReference type="PROSITE" id="PS50975"/>
    </source>
</evidence>
<gene>
    <name evidence="6" type="ORF">FYJ85_02080</name>
</gene>